<comment type="caution">
    <text evidence="1">The sequence shown here is derived from an EMBL/GenBank/DDBJ whole genome shotgun (WGS) entry which is preliminary data.</text>
</comment>
<name>A0AAD6ZTH0_9AGAR</name>
<evidence type="ECO:0000313" key="1">
    <source>
        <dbReference type="EMBL" id="KAJ7339035.1"/>
    </source>
</evidence>
<protein>
    <submittedName>
        <fullName evidence="1">Uncharacterized protein</fullName>
    </submittedName>
</protein>
<dbReference type="Proteomes" id="UP001218218">
    <property type="component" value="Unassembled WGS sequence"/>
</dbReference>
<dbReference type="EMBL" id="JARIHO010000028">
    <property type="protein sequence ID" value="KAJ7339035.1"/>
    <property type="molecule type" value="Genomic_DNA"/>
</dbReference>
<keyword evidence="2" id="KW-1185">Reference proteome</keyword>
<organism evidence="1 2">
    <name type="scientific">Mycena albidolilacea</name>
    <dbReference type="NCBI Taxonomy" id="1033008"/>
    <lineage>
        <taxon>Eukaryota</taxon>
        <taxon>Fungi</taxon>
        <taxon>Dikarya</taxon>
        <taxon>Basidiomycota</taxon>
        <taxon>Agaricomycotina</taxon>
        <taxon>Agaricomycetes</taxon>
        <taxon>Agaricomycetidae</taxon>
        <taxon>Agaricales</taxon>
        <taxon>Marasmiineae</taxon>
        <taxon>Mycenaceae</taxon>
        <taxon>Mycena</taxon>
    </lineage>
</organism>
<reference evidence="1" key="1">
    <citation type="submission" date="2023-03" db="EMBL/GenBank/DDBJ databases">
        <title>Massive genome expansion in bonnet fungi (Mycena s.s.) driven by repeated elements and novel gene families across ecological guilds.</title>
        <authorList>
            <consortium name="Lawrence Berkeley National Laboratory"/>
            <person name="Harder C.B."/>
            <person name="Miyauchi S."/>
            <person name="Viragh M."/>
            <person name="Kuo A."/>
            <person name="Thoen E."/>
            <person name="Andreopoulos B."/>
            <person name="Lu D."/>
            <person name="Skrede I."/>
            <person name="Drula E."/>
            <person name="Henrissat B."/>
            <person name="Morin E."/>
            <person name="Kohler A."/>
            <person name="Barry K."/>
            <person name="LaButti K."/>
            <person name="Morin E."/>
            <person name="Salamov A."/>
            <person name="Lipzen A."/>
            <person name="Mereny Z."/>
            <person name="Hegedus B."/>
            <person name="Baldrian P."/>
            <person name="Stursova M."/>
            <person name="Weitz H."/>
            <person name="Taylor A."/>
            <person name="Grigoriev I.V."/>
            <person name="Nagy L.G."/>
            <person name="Martin F."/>
            <person name="Kauserud H."/>
        </authorList>
    </citation>
    <scope>NUCLEOTIDE SEQUENCE</scope>
    <source>
        <strain evidence="1">CBHHK002</strain>
    </source>
</reference>
<sequence length="216" mass="24519">MCDGNTRSRWTRSTGRPRSLPGDLFYVVGTTPRQSAQLPVAARCHPSRYPWHDDRPTPAILLMKILSDGLIYCRVTLAMVKILDDLKDLGRHEKFWALGAGQVEQRLHGLISLKGCDNLDIDLQRRSRLPAPPPPTVLAPQYTPTIVPLRTYTKQFLDREGLLDPKKNTRTGTLGHSFTHALRHQYESENGPWVNCNRSSIGLSWCELKGERERLN</sequence>
<proteinExistence type="predicted"/>
<accession>A0AAD6ZTH0</accession>
<evidence type="ECO:0000313" key="2">
    <source>
        <dbReference type="Proteomes" id="UP001218218"/>
    </source>
</evidence>
<dbReference type="AlphaFoldDB" id="A0AAD6ZTH0"/>
<gene>
    <name evidence="1" type="ORF">DFH08DRAFT_812432</name>
</gene>